<dbReference type="KEGG" id="mbd:MEBOL_006274"/>
<feature type="transmembrane region" description="Helical" evidence="5">
    <location>
        <begin position="27"/>
        <end position="47"/>
    </location>
</feature>
<reference evidence="7 8" key="1">
    <citation type="submission" date="2017-06" db="EMBL/GenBank/DDBJ databases">
        <authorList>
            <person name="Kim H.J."/>
            <person name="Triplett B.A."/>
        </authorList>
    </citation>
    <scope>NUCLEOTIDE SEQUENCE [LARGE SCALE GENOMIC DNA]</scope>
    <source>
        <strain evidence="7 8">DSM 14713</strain>
    </source>
</reference>
<keyword evidence="2 5" id="KW-0812">Transmembrane</keyword>
<evidence type="ECO:0000256" key="2">
    <source>
        <dbReference type="ARBA" id="ARBA00022692"/>
    </source>
</evidence>
<keyword evidence="8" id="KW-1185">Reference proteome</keyword>
<feature type="transmembrane region" description="Helical" evidence="5">
    <location>
        <begin position="183"/>
        <end position="202"/>
    </location>
</feature>
<keyword evidence="3 5" id="KW-1133">Transmembrane helix</keyword>
<gene>
    <name evidence="7" type="ORF">MEBOL_006274</name>
</gene>
<evidence type="ECO:0000256" key="4">
    <source>
        <dbReference type="ARBA" id="ARBA00023136"/>
    </source>
</evidence>
<dbReference type="RefSeq" id="WP_095980926.1">
    <property type="nucleotide sequence ID" value="NZ_CP022163.1"/>
</dbReference>
<keyword evidence="4 5" id="KW-0472">Membrane</keyword>
<evidence type="ECO:0000256" key="3">
    <source>
        <dbReference type="ARBA" id="ARBA00022989"/>
    </source>
</evidence>
<feature type="domain" description="Yip1" evidence="6">
    <location>
        <begin position="9"/>
        <end position="224"/>
    </location>
</feature>
<dbReference type="GO" id="GO:0016020">
    <property type="term" value="C:membrane"/>
    <property type="evidence" value="ECO:0007669"/>
    <property type="project" value="UniProtKB-SubCell"/>
</dbReference>
<feature type="transmembrane region" description="Helical" evidence="5">
    <location>
        <begin position="126"/>
        <end position="147"/>
    </location>
</feature>
<dbReference type="Proteomes" id="UP000217289">
    <property type="component" value="Chromosome"/>
</dbReference>
<evidence type="ECO:0000313" key="8">
    <source>
        <dbReference type="Proteomes" id="UP000217289"/>
    </source>
</evidence>
<comment type="subcellular location">
    <subcellularLocation>
        <location evidence="1">Membrane</location>
        <topology evidence="1">Multi-pass membrane protein</topology>
    </subcellularLocation>
</comment>
<evidence type="ECO:0000313" key="7">
    <source>
        <dbReference type="EMBL" id="ATB32785.1"/>
    </source>
</evidence>
<evidence type="ECO:0000256" key="1">
    <source>
        <dbReference type="ARBA" id="ARBA00004141"/>
    </source>
</evidence>
<dbReference type="EMBL" id="CP022163">
    <property type="protein sequence ID" value="ATB32785.1"/>
    <property type="molecule type" value="Genomic_DNA"/>
</dbReference>
<feature type="transmembrane region" description="Helical" evidence="5">
    <location>
        <begin position="208"/>
        <end position="232"/>
    </location>
</feature>
<name>A0A250IM02_9BACT</name>
<accession>A0A250IM02</accession>
<proteinExistence type="predicted"/>
<protein>
    <recommendedName>
        <fullName evidence="6">Yip1 domain-containing protein</fullName>
    </recommendedName>
</protein>
<organism evidence="7 8">
    <name type="scientific">Melittangium boletus DSM 14713</name>
    <dbReference type="NCBI Taxonomy" id="1294270"/>
    <lineage>
        <taxon>Bacteria</taxon>
        <taxon>Pseudomonadati</taxon>
        <taxon>Myxococcota</taxon>
        <taxon>Myxococcia</taxon>
        <taxon>Myxococcales</taxon>
        <taxon>Cystobacterineae</taxon>
        <taxon>Archangiaceae</taxon>
        <taxon>Melittangium</taxon>
    </lineage>
</organism>
<feature type="transmembrane region" description="Helical" evidence="5">
    <location>
        <begin position="92"/>
        <end position="114"/>
    </location>
</feature>
<dbReference type="InterPro" id="IPR006977">
    <property type="entry name" value="Yip1_dom"/>
</dbReference>
<evidence type="ECO:0000259" key="6">
    <source>
        <dbReference type="Pfam" id="PF04893"/>
    </source>
</evidence>
<sequence length="238" mass="25322">MISFVQPTRVLLDPIEATRTAVEARRWLWPLLLLVVCVSASGTAFSLRWNAAPAVVRQLQSAGGLERMTESELSEEIQNASRKALVAGIAKGVLLMPLMTLALAAALWLCAWLFDRSASFGQLWSAAALAMLPIALYHLIFAVCAFAQPSLSEARVQDLVPSSLAVVQGLSPKLERVFRAVDFFNLWSVGLLGLGFSAATGMSRGRAVLLFTVLYIAFAGVFFVGLPGIAAAKAGGGA</sequence>
<dbReference type="AlphaFoldDB" id="A0A250IM02"/>
<dbReference type="OrthoDB" id="5524682at2"/>
<dbReference type="Pfam" id="PF04893">
    <property type="entry name" value="Yip1"/>
    <property type="match status" value="1"/>
</dbReference>
<evidence type="ECO:0000256" key="5">
    <source>
        <dbReference type="SAM" id="Phobius"/>
    </source>
</evidence>